<evidence type="ECO:0000313" key="2">
    <source>
        <dbReference type="Proteomes" id="UP001232992"/>
    </source>
</evidence>
<evidence type="ECO:0000313" key="1">
    <source>
        <dbReference type="EMBL" id="MDJ1182902.1"/>
    </source>
</evidence>
<name>A0ABT7BVR6_9CYAN</name>
<gene>
    <name evidence="1" type="ORF">PMH09_06795</name>
</gene>
<dbReference type="EMBL" id="JAQOSQ010000004">
    <property type="protein sequence ID" value="MDJ1182902.1"/>
    <property type="molecule type" value="Genomic_DNA"/>
</dbReference>
<proteinExistence type="predicted"/>
<keyword evidence="2" id="KW-1185">Reference proteome</keyword>
<organism evidence="1 2">
    <name type="scientific">Roseofilum casamattae BLCC-M143</name>
    <dbReference type="NCBI Taxonomy" id="3022442"/>
    <lineage>
        <taxon>Bacteria</taxon>
        <taxon>Bacillati</taxon>
        <taxon>Cyanobacteriota</taxon>
        <taxon>Cyanophyceae</taxon>
        <taxon>Desertifilales</taxon>
        <taxon>Desertifilaceae</taxon>
        <taxon>Roseofilum</taxon>
        <taxon>Roseofilum casamattae</taxon>
    </lineage>
</organism>
<sequence>MSMVATATKAVQDPKVQAMIEELSSYGLGVCMPHMHDENAEEEFSQLPKGMVSYEENLKVSFVDASEVANQVPVAWVWDADSESVVVIGACGRGGHT</sequence>
<dbReference type="RefSeq" id="WP_283757553.1">
    <property type="nucleotide sequence ID" value="NZ_JAQOSQ010000004.1"/>
</dbReference>
<accession>A0ABT7BVR6</accession>
<reference evidence="1 2" key="1">
    <citation type="submission" date="2023-01" db="EMBL/GenBank/DDBJ databases">
        <title>Novel diversity within Roseofilum (Cyanobacteria; Desertifilaceae) from marine benthic mats with descriptions of four novel species.</title>
        <authorList>
            <person name="Wang Y."/>
            <person name="Berthold D.E."/>
            <person name="Hu J."/>
            <person name="Lefler F.W."/>
            <person name="Laughinghouse H.D. IV."/>
        </authorList>
    </citation>
    <scope>NUCLEOTIDE SEQUENCE [LARGE SCALE GENOMIC DNA]</scope>
    <source>
        <strain evidence="1 2">BLCC-M143</strain>
    </source>
</reference>
<comment type="caution">
    <text evidence="1">The sequence shown here is derived from an EMBL/GenBank/DDBJ whole genome shotgun (WGS) entry which is preliminary data.</text>
</comment>
<protein>
    <submittedName>
        <fullName evidence="1">Uncharacterized protein</fullName>
    </submittedName>
</protein>
<dbReference type="Proteomes" id="UP001232992">
    <property type="component" value="Unassembled WGS sequence"/>
</dbReference>